<evidence type="ECO:0000256" key="2">
    <source>
        <dbReference type="ARBA" id="ARBA00022801"/>
    </source>
</evidence>
<dbReference type="EMBL" id="JAXUIC010000012">
    <property type="protein sequence ID" value="KAK4557667.1"/>
    <property type="molecule type" value="Genomic_DNA"/>
</dbReference>
<name>A0AAN7I7B0_QUERU</name>
<accession>A0AAN7I7B0</accession>
<dbReference type="EC" id="3.2.2.6" evidence="1"/>
<keyword evidence="7" id="KW-1185">Reference proteome</keyword>
<keyword evidence="2" id="KW-0378">Hydrolase</keyword>
<sequence length="195" mass="22257">MKRALDFTKSSEELPPAKVLCQRDLYCDSMASSSSSFPSSFSISSTSQWKYDVFLSFRGEDTRNTAVDFINYALERRGIYIFKDDEKLEGGKTIKPELLKAIEESRFAVVILSENYASSTWCLEELAKIIDCKKEKGITVLPIFYNVDPSDLRKLKGTFAKAFDKHEKQFKEKVGTWRDALNHVAGIVGYHVKNR</sequence>
<dbReference type="PANTHER" id="PTHR32009:SF39">
    <property type="entry name" value="TIR DOMAIN-CONTAINING PROTEIN"/>
    <property type="match status" value="1"/>
</dbReference>
<dbReference type="PANTHER" id="PTHR32009">
    <property type="entry name" value="TMV RESISTANCE PROTEIN N-LIKE"/>
    <property type="match status" value="1"/>
</dbReference>
<dbReference type="AlphaFoldDB" id="A0AAN7I7B0"/>
<reference evidence="6 7" key="1">
    <citation type="journal article" date="2023" name="G3 (Bethesda)">
        <title>A haplotype-resolved chromosome-scale genome for Quercus rubra L. provides insights into the genetics of adaptive traits for red oak species.</title>
        <authorList>
            <person name="Kapoor B."/>
            <person name="Jenkins J."/>
            <person name="Schmutz J."/>
            <person name="Zhebentyayeva T."/>
            <person name="Kuelheim C."/>
            <person name="Coggeshall M."/>
            <person name="Heim C."/>
            <person name="Lasky J.R."/>
            <person name="Leites L."/>
            <person name="Islam-Faridi N."/>
            <person name="Romero-Severson J."/>
            <person name="DeLeo V.L."/>
            <person name="Lucas S.M."/>
            <person name="Lazic D."/>
            <person name="Gailing O."/>
            <person name="Carlson J."/>
            <person name="Staton M."/>
        </authorList>
    </citation>
    <scope>NUCLEOTIDE SEQUENCE [LARGE SCALE GENOMIC DNA]</scope>
    <source>
        <strain evidence="6">Pseudo-F2</strain>
    </source>
</reference>
<dbReference type="Gene3D" id="3.40.50.10140">
    <property type="entry name" value="Toll/interleukin-1 receptor homology (TIR) domain"/>
    <property type="match status" value="1"/>
</dbReference>
<dbReference type="PROSITE" id="PS50104">
    <property type="entry name" value="TIR"/>
    <property type="match status" value="1"/>
</dbReference>
<evidence type="ECO:0000259" key="5">
    <source>
        <dbReference type="PROSITE" id="PS50104"/>
    </source>
</evidence>
<dbReference type="InterPro" id="IPR035897">
    <property type="entry name" value="Toll_tir_struct_dom_sf"/>
</dbReference>
<feature type="domain" description="TIR" evidence="5">
    <location>
        <begin position="49"/>
        <end position="184"/>
    </location>
</feature>
<evidence type="ECO:0000256" key="4">
    <source>
        <dbReference type="ARBA" id="ARBA00047304"/>
    </source>
</evidence>
<dbReference type="FunFam" id="3.40.50.10140:FF:000007">
    <property type="entry name" value="Disease resistance protein (TIR-NBS-LRR class)"/>
    <property type="match status" value="1"/>
</dbReference>
<dbReference type="Pfam" id="PF01582">
    <property type="entry name" value="TIR"/>
    <property type="match status" value="1"/>
</dbReference>
<comment type="catalytic activity">
    <reaction evidence="4">
        <text>NAD(+) + H2O = ADP-D-ribose + nicotinamide + H(+)</text>
        <dbReference type="Rhea" id="RHEA:16301"/>
        <dbReference type="ChEBI" id="CHEBI:15377"/>
        <dbReference type="ChEBI" id="CHEBI:15378"/>
        <dbReference type="ChEBI" id="CHEBI:17154"/>
        <dbReference type="ChEBI" id="CHEBI:57540"/>
        <dbReference type="ChEBI" id="CHEBI:57967"/>
        <dbReference type="EC" id="3.2.2.6"/>
    </reaction>
    <physiologicalReaction direction="left-to-right" evidence="4">
        <dbReference type="Rhea" id="RHEA:16302"/>
    </physiologicalReaction>
</comment>
<dbReference type="InterPro" id="IPR000157">
    <property type="entry name" value="TIR_dom"/>
</dbReference>
<protein>
    <recommendedName>
        <fullName evidence="1">ADP-ribosyl cyclase/cyclic ADP-ribose hydrolase</fullName>
        <ecNumber evidence="1">3.2.2.6</ecNumber>
    </recommendedName>
</protein>
<evidence type="ECO:0000256" key="3">
    <source>
        <dbReference type="ARBA" id="ARBA00023027"/>
    </source>
</evidence>
<dbReference type="SUPFAM" id="SSF52200">
    <property type="entry name" value="Toll/Interleukin receptor TIR domain"/>
    <property type="match status" value="1"/>
</dbReference>
<dbReference type="SMART" id="SM00255">
    <property type="entry name" value="TIR"/>
    <property type="match status" value="1"/>
</dbReference>
<proteinExistence type="predicted"/>
<comment type="caution">
    <text evidence="6">The sequence shown here is derived from an EMBL/GenBank/DDBJ whole genome shotgun (WGS) entry which is preliminary data.</text>
</comment>
<dbReference type="Proteomes" id="UP001324115">
    <property type="component" value="Unassembled WGS sequence"/>
</dbReference>
<evidence type="ECO:0000313" key="7">
    <source>
        <dbReference type="Proteomes" id="UP001324115"/>
    </source>
</evidence>
<evidence type="ECO:0000256" key="1">
    <source>
        <dbReference type="ARBA" id="ARBA00011982"/>
    </source>
</evidence>
<evidence type="ECO:0000313" key="6">
    <source>
        <dbReference type="EMBL" id="KAK4557667.1"/>
    </source>
</evidence>
<dbReference type="GO" id="GO:0061809">
    <property type="term" value="F:NAD+ nucleosidase activity, cyclic ADP-ribose generating"/>
    <property type="evidence" value="ECO:0007669"/>
    <property type="project" value="UniProtKB-EC"/>
</dbReference>
<organism evidence="6 7">
    <name type="scientific">Quercus rubra</name>
    <name type="common">Northern red oak</name>
    <name type="synonym">Quercus borealis</name>
    <dbReference type="NCBI Taxonomy" id="3512"/>
    <lineage>
        <taxon>Eukaryota</taxon>
        <taxon>Viridiplantae</taxon>
        <taxon>Streptophyta</taxon>
        <taxon>Embryophyta</taxon>
        <taxon>Tracheophyta</taxon>
        <taxon>Spermatophyta</taxon>
        <taxon>Magnoliopsida</taxon>
        <taxon>eudicotyledons</taxon>
        <taxon>Gunneridae</taxon>
        <taxon>Pentapetalae</taxon>
        <taxon>rosids</taxon>
        <taxon>fabids</taxon>
        <taxon>Fagales</taxon>
        <taxon>Fagaceae</taxon>
        <taxon>Quercus</taxon>
    </lineage>
</organism>
<keyword evidence="3" id="KW-0520">NAD</keyword>
<dbReference type="GO" id="GO:0007165">
    <property type="term" value="P:signal transduction"/>
    <property type="evidence" value="ECO:0007669"/>
    <property type="project" value="InterPro"/>
</dbReference>
<gene>
    <name evidence="6" type="ORF">RGQ29_007434</name>
</gene>